<dbReference type="Proteomes" id="UP001062846">
    <property type="component" value="Chromosome 1"/>
</dbReference>
<protein>
    <submittedName>
        <fullName evidence="1">Uncharacterized protein</fullName>
    </submittedName>
</protein>
<organism evidence="1 2">
    <name type="scientific">Rhododendron molle</name>
    <name type="common">Chinese azalea</name>
    <name type="synonym">Azalea mollis</name>
    <dbReference type="NCBI Taxonomy" id="49168"/>
    <lineage>
        <taxon>Eukaryota</taxon>
        <taxon>Viridiplantae</taxon>
        <taxon>Streptophyta</taxon>
        <taxon>Embryophyta</taxon>
        <taxon>Tracheophyta</taxon>
        <taxon>Spermatophyta</taxon>
        <taxon>Magnoliopsida</taxon>
        <taxon>eudicotyledons</taxon>
        <taxon>Gunneridae</taxon>
        <taxon>Pentapetalae</taxon>
        <taxon>asterids</taxon>
        <taxon>Ericales</taxon>
        <taxon>Ericaceae</taxon>
        <taxon>Ericoideae</taxon>
        <taxon>Rhodoreae</taxon>
        <taxon>Rhododendron</taxon>
    </lineage>
</organism>
<accession>A0ACC0Q606</accession>
<keyword evidence="2" id="KW-1185">Reference proteome</keyword>
<sequence>MGGVVGHVFDMVNTAFISSNVYNGPPTLIYCSPLLHSSFTLPVLPFSTEKYRIIAVASNLLLLSLCEELSRDGPPTYLDSSLSFSLSLLCRFKSPSSLSAKNCRETAPPTYLDSSLSLSLSLSLSPGYNFSLRICQPCPQSLCESHLQISLSLSPNLSALFPFHLSLR</sequence>
<evidence type="ECO:0000313" key="1">
    <source>
        <dbReference type="EMBL" id="KAI8572851.1"/>
    </source>
</evidence>
<proteinExistence type="predicted"/>
<dbReference type="EMBL" id="CM046388">
    <property type="protein sequence ID" value="KAI8572851.1"/>
    <property type="molecule type" value="Genomic_DNA"/>
</dbReference>
<name>A0ACC0Q606_RHOML</name>
<comment type="caution">
    <text evidence="1">The sequence shown here is derived from an EMBL/GenBank/DDBJ whole genome shotgun (WGS) entry which is preliminary data.</text>
</comment>
<evidence type="ECO:0000313" key="2">
    <source>
        <dbReference type="Proteomes" id="UP001062846"/>
    </source>
</evidence>
<gene>
    <name evidence="1" type="ORF">RHMOL_Rhmol01G0232200</name>
</gene>
<reference evidence="1" key="1">
    <citation type="submission" date="2022-02" db="EMBL/GenBank/DDBJ databases">
        <title>Plant Genome Project.</title>
        <authorList>
            <person name="Zhang R.-G."/>
        </authorList>
    </citation>
    <scope>NUCLEOTIDE SEQUENCE</scope>
    <source>
        <strain evidence="1">AT1</strain>
    </source>
</reference>